<keyword evidence="4" id="KW-1133">Transmembrane helix</keyword>
<evidence type="ECO:0000259" key="5">
    <source>
        <dbReference type="PROSITE" id="PS50109"/>
    </source>
</evidence>
<dbReference type="InterPro" id="IPR050482">
    <property type="entry name" value="Sensor_HK_TwoCompSys"/>
</dbReference>
<dbReference type="PANTHER" id="PTHR24421">
    <property type="entry name" value="NITRATE/NITRITE SENSOR PROTEIN NARX-RELATED"/>
    <property type="match status" value="1"/>
</dbReference>
<dbReference type="InterPro" id="IPR015943">
    <property type="entry name" value="WD40/YVTN_repeat-like_dom_sf"/>
</dbReference>
<dbReference type="SUPFAM" id="SSF55874">
    <property type="entry name" value="ATPase domain of HSP90 chaperone/DNA topoisomerase II/histidine kinase"/>
    <property type="match status" value="1"/>
</dbReference>
<evidence type="ECO:0000313" key="6">
    <source>
        <dbReference type="EMBL" id="MFC7358294.1"/>
    </source>
</evidence>
<dbReference type="PROSITE" id="PS50109">
    <property type="entry name" value="HIS_KIN"/>
    <property type="match status" value="1"/>
</dbReference>
<keyword evidence="4" id="KW-0812">Transmembrane</keyword>
<dbReference type="Gene3D" id="3.30.565.10">
    <property type="entry name" value="Histidine kinase-like ATPase, C-terminal domain"/>
    <property type="match status" value="1"/>
</dbReference>
<organism evidence="6 7">
    <name type="scientific">Jejudonia soesokkakensis</name>
    <dbReference type="NCBI Taxonomy" id="1323432"/>
    <lineage>
        <taxon>Bacteria</taxon>
        <taxon>Pseudomonadati</taxon>
        <taxon>Bacteroidota</taxon>
        <taxon>Flavobacteriia</taxon>
        <taxon>Flavobacteriales</taxon>
        <taxon>Flavobacteriaceae</taxon>
        <taxon>Jejudonia</taxon>
    </lineage>
</organism>
<name>A0ABW2MXS9_9FLAO</name>
<dbReference type="Pfam" id="PF07730">
    <property type="entry name" value="HisKA_3"/>
    <property type="match status" value="1"/>
</dbReference>
<keyword evidence="2 6" id="KW-0418">Kinase</keyword>
<dbReference type="CDD" id="cd16917">
    <property type="entry name" value="HATPase_UhpB-NarQ-NarX-like"/>
    <property type="match status" value="1"/>
</dbReference>
<feature type="transmembrane region" description="Helical" evidence="4">
    <location>
        <begin position="776"/>
        <end position="795"/>
    </location>
</feature>
<evidence type="ECO:0000256" key="1">
    <source>
        <dbReference type="ARBA" id="ARBA00022679"/>
    </source>
</evidence>
<gene>
    <name evidence="6" type="ORF">ACFQO1_11390</name>
</gene>
<dbReference type="Pfam" id="PF02518">
    <property type="entry name" value="HATPase_c"/>
    <property type="match status" value="1"/>
</dbReference>
<dbReference type="EMBL" id="JBHTBN010000006">
    <property type="protein sequence ID" value="MFC7358294.1"/>
    <property type="molecule type" value="Genomic_DNA"/>
</dbReference>
<dbReference type="InterPro" id="IPR013783">
    <property type="entry name" value="Ig-like_fold"/>
</dbReference>
<dbReference type="InterPro" id="IPR036890">
    <property type="entry name" value="HATPase_C_sf"/>
</dbReference>
<dbReference type="GO" id="GO:0016301">
    <property type="term" value="F:kinase activity"/>
    <property type="evidence" value="ECO:0007669"/>
    <property type="project" value="UniProtKB-KW"/>
</dbReference>
<keyword evidence="3" id="KW-0902">Two-component regulatory system</keyword>
<dbReference type="Proteomes" id="UP001596415">
    <property type="component" value="Unassembled WGS sequence"/>
</dbReference>
<dbReference type="InterPro" id="IPR011123">
    <property type="entry name" value="Y_Y_Y"/>
</dbReference>
<feature type="domain" description="Histidine kinase" evidence="5">
    <location>
        <begin position="822"/>
        <end position="1005"/>
    </location>
</feature>
<dbReference type="SUPFAM" id="SSF101898">
    <property type="entry name" value="NHL repeat"/>
    <property type="match status" value="1"/>
</dbReference>
<dbReference type="InterPro" id="IPR003594">
    <property type="entry name" value="HATPase_dom"/>
</dbReference>
<evidence type="ECO:0000256" key="2">
    <source>
        <dbReference type="ARBA" id="ARBA00022777"/>
    </source>
</evidence>
<sequence>MNKFLLCNRVVLPIFLLMMIFSYAQNNKIYHESITSRDGLEIDIVRSMEFDNDGFLWLGGESLAVRTIINSTKKNRLQRYNGNTFHTIDFPAEYERIRKVNHFFKRSDGKFYIHTNEAINFLFDPVTTKFTKISFTGFNKKVTGSSLVFAYKGNNYLLLQSDREIYMCVLKDDLSVEILYSFNSDVTNYLVGPKTAIIPFRDFCLISDTSFPIHYIDWNGRVLKKFSGEKFIKKIGNTYEKYFIDSYFKNNDQHYVFLGNNPTLHYVDSIAMEVRPAPFRNNRLLHQNLSNFVDKFDNEMILTATNEDLEIATIENNTINSKTYAGVFSKSSPMRIASKNCTEEVWVGTGTGELHYFKFPSTTVQTFLKDHSIRTIFRKQKNTYLIATETKGWFEFDTKSKTVKPYTILRDRENFKPASARNIFSIKDKLWSNSSGRIIEIDTITRATNLYRYYPVISLEKLNDSILIYGTHNFNVVKFNTHTKRHTPFISSDSLNVYDLAIHKNKLVGATDKGILKYDFKSKQTRFINDSTTLFKDPFFLMVDYNEDHGFMLGSRTGNIITHNFDTESFELFYEDSFKAGIATILPTSTSWWINTFNGFVSYNPETKEAQRFSVEDGFSDNESNRYSAINTEDGMLVGTLNGLNYFNGQALQRDISETSLVLLKRKSYNTKLDKIETVYDRTLLAKNTTITLPAEFKDLEVEFSLTDMVTKNENSYYYKLNNASWISLNKRPQIRFQNLAPGTYTLTIEARDFSERVVGKPLQLKIISNNFFYKTWWFICLVVLGLILFTAYLIKQTRLRIKLQEHFSEGLLDSQEEERTRIAKELHDSLGQQLTLIKKTAQKNQQEDISTLSNLALEEVRSISRGLYPSVLKQLGLTESIEQLVYDIDEQTNLNFYTEIADIDSYFSEKETLSYYRFIQESLHNIVKHAEASSVSIFITKSNRMLTTLIKDNGKGFEVSEKIKQNSLGLKTMTERIRILNGTLAIDSKLGKGTVLLAEISIKK</sequence>
<dbReference type="Gene3D" id="2.60.40.10">
    <property type="entry name" value="Immunoglobulins"/>
    <property type="match status" value="1"/>
</dbReference>
<accession>A0ABW2MXS9</accession>
<evidence type="ECO:0000313" key="7">
    <source>
        <dbReference type="Proteomes" id="UP001596415"/>
    </source>
</evidence>
<dbReference type="InterPro" id="IPR011712">
    <property type="entry name" value="Sig_transdc_His_kin_sub3_dim/P"/>
</dbReference>
<dbReference type="Gene3D" id="1.20.5.1930">
    <property type="match status" value="1"/>
</dbReference>
<keyword evidence="7" id="KW-1185">Reference proteome</keyword>
<proteinExistence type="predicted"/>
<protein>
    <submittedName>
        <fullName evidence="6">Histidine kinase</fullName>
    </submittedName>
</protein>
<keyword evidence="4" id="KW-0472">Membrane</keyword>
<keyword evidence="1" id="KW-0808">Transferase</keyword>
<dbReference type="RefSeq" id="WP_380218232.1">
    <property type="nucleotide sequence ID" value="NZ_JBHTBN010000006.1"/>
</dbReference>
<evidence type="ECO:0000256" key="3">
    <source>
        <dbReference type="ARBA" id="ARBA00023012"/>
    </source>
</evidence>
<comment type="caution">
    <text evidence="6">The sequence shown here is derived from an EMBL/GenBank/DDBJ whole genome shotgun (WGS) entry which is preliminary data.</text>
</comment>
<evidence type="ECO:0000256" key="4">
    <source>
        <dbReference type="SAM" id="Phobius"/>
    </source>
</evidence>
<dbReference type="Pfam" id="PF07495">
    <property type="entry name" value="Y_Y_Y"/>
    <property type="match status" value="1"/>
</dbReference>
<reference evidence="7" key="1">
    <citation type="journal article" date="2019" name="Int. J. Syst. Evol. Microbiol.">
        <title>The Global Catalogue of Microorganisms (GCM) 10K type strain sequencing project: providing services to taxonomists for standard genome sequencing and annotation.</title>
        <authorList>
            <consortium name="The Broad Institute Genomics Platform"/>
            <consortium name="The Broad Institute Genome Sequencing Center for Infectious Disease"/>
            <person name="Wu L."/>
            <person name="Ma J."/>
        </authorList>
    </citation>
    <scope>NUCLEOTIDE SEQUENCE [LARGE SCALE GENOMIC DNA]</scope>
    <source>
        <strain evidence="7">CGMCC 1.16306</strain>
    </source>
</reference>
<dbReference type="Gene3D" id="2.130.10.10">
    <property type="entry name" value="YVTN repeat-like/Quinoprotein amine dehydrogenase"/>
    <property type="match status" value="3"/>
</dbReference>
<dbReference type="InterPro" id="IPR005467">
    <property type="entry name" value="His_kinase_dom"/>
</dbReference>